<dbReference type="GO" id="GO:0005524">
    <property type="term" value="F:ATP binding"/>
    <property type="evidence" value="ECO:0007669"/>
    <property type="project" value="UniProtKB-KW"/>
</dbReference>
<feature type="compositionally biased region" description="Gly residues" evidence="15">
    <location>
        <begin position="257"/>
        <end position="300"/>
    </location>
</feature>
<feature type="region of interest" description="Disordered" evidence="15">
    <location>
        <begin position="385"/>
        <end position="410"/>
    </location>
</feature>
<evidence type="ECO:0000313" key="21">
    <source>
        <dbReference type="Proteomes" id="UP000024635"/>
    </source>
</evidence>
<dbReference type="PRINTS" id="PR01228">
    <property type="entry name" value="EGGSHELL"/>
</dbReference>
<feature type="compositionally biased region" description="Gly residues" evidence="15">
    <location>
        <begin position="309"/>
        <end position="342"/>
    </location>
</feature>
<feature type="short sequence motif" description="Q motif" evidence="14">
    <location>
        <begin position="458"/>
        <end position="486"/>
    </location>
</feature>
<evidence type="ECO:0000256" key="8">
    <source>
        <dbReference type="ARBA" id="ARBA00022806"/>
    </source>
</evidence>
<feature type="domain" description="CCHC-type" evidence="16">
    <location>
        <begin position="213"/>
        <end position="229"/>
    </location>
</feature>
<evidence type="ECO:0000256" key="2">
    <source>
        <dbReference type="ARBA" id="ARBA00012552"/>
    </source>
</evidence>
<evidence type="ECO:0000256" key="6">
    <source>
        <dbReference type="ARBA" id="ARBA00022771"/>
    </source>
</evidence>
<dbReference type="SMART" id="SM00487">
    <property type="entry name" value="DEXDc"/>
    <property type="match status" value="1"/>
</dbReference>
<dbReference type="GO" id="GO:0008270">
    <property type="term" value="F:zinc ion binding"/>
    <property type="evidence" value="ECO:0007669"/>
    <property type="project" value="UniProtKB-KW"/>
</dbReference>
<keyword evidence="6 13" id="KW-0863">Zinc-finger</keyword>
<evidence type="ECO:0000256" key="13">
    <source>
        <dbReference type="PROSITE-ProRule" id="PRU00047"/>
    </source>
</evidence>
<dbReference type="GO" id="GO:0003724">
    <property type="term" value="F:RNA helicase activity"/>
    <property type="evidence" value="ECO:0007669"/>
    <property type="project" value="UniProtKB-EC"/>
</dbReference>
<dbReference type="CDD" id="cd18787">
    <property type="entry name" value="SF2_C_DEAD"/>
    <property type="match status" value="1"/>
</dbReference>
<feature type="domain" description="CCHC-type" evidence="16">
    <location>
        <begin position="189"/>
        <end position="205"/>
    </location>
</feature>
<dbReference type="PANTHER" id="PTHR47958">
    <property type="entry name" value="ATP-DEPENDENT RNA HELICASE DBP3"/>
    <property type="match status" value="1"/>
</dbReference>
<feature type="compositionally biased region" description="Basic and acidic residues" evidence="15">
    <location>
        <begin position="394"/>
        <end position="405"/>
    </location>
</feature>
<keyword evidence="5" id="KW-0547">Nucleotide-binding</keyword>
<evidence type="ECO:0000256" key="3">
    <source>
        <dbReference type="ARBA" id="ARBA00022723"/>
    </source>
</evidence>
<dbReference type="PROSITE" id="PS51195">
    <property type="entry name" value="Q_MOTIF"/>
    <property type="match status" value="1"/>
</dbReference>
<organism evidence="20 21">
    <name type="scientific">Ancylostoma ceylanicum</name>
    <dbReference type="NCBI Taxonomy" id="53326"/>
    <lineage>
        <taxon>Eukaryota</taxon>
        <taxon>Metazoa</taxon>
        <taxon>Ecdysozoa</taxon>
        <taxon>Nematoda</taxon>
        <taxon>Chromadorea</taxon>
        <taxon>Rhabditida</taxon>
        <taxon>Rhabditina</taxon>
        <taxon>Rhabditomorpha</taxon>
        <taxon>Strongyloidea</taxon>
        <taxon>Ancylostomatidae</taxon>
        <taxon>Ancylostomatinae</taxon>
        <taxon>Ancylostoma</taxon>
    </lineage>
</organism>
<feature type="domain" description="Helicase C-terminal" evidence="18">
    <location>
        <begin position="733"/>
        <end position="877"/>
    </location>
</feature>
<feature type="region of interest" description="Disordered" evidence="15">
    <location>
        <begin position="1"/>
        <end position="119"/>
    </location>
</feature>
<feature type="compositionally biased region" description="Basic and acidic residues" evidence="15">
    <location>
        <begin position="222"/>
        <end position="237"/>
    </location>
</feature>
<reference evidence="21" key="1">
    <citation type="journal article" date="2015" name="Nat. Genet.">
        <title>The genome and transcriptome of the zoonotic hookworm Ancylostoma ceylanicum identify infection-specific gene families.</title>
        <authorList>
            <person name="Schwarz E.M."/>
            <person name="Hu Y."/>
            <person name="Antoshechkin I."/>
            <person name="Miller M.M."/>
            <person name="Sternberg P.W."/>
            <person name="Aroian R.V."/>
        </authorList>
    </citation>
    <scope>NUCLEOTIDE SEQUENCE</scope>
    <source>
        <strain evidence="21">HY135</strain>
    </source>
</reference>
<accession>A0A016X096</accession>
<dbReference type="OrthoDB" id="196131at2759"/>
<name>A0A016X096_9BILA</name>
<dbReference type="PROSITE" id="PS00039">
    <property type="entry name" value="DEAD_ATP_HELICASE"/>
    <property type="match status" value="1"/>
</dbReference>
<protein>
    <recommendedName>
        <fullName evidence="2">RNA helicase</fullName>
        <ecNumber evidence="2">3.6.4.13</ecNumber>
    </recommendedName>
</protein>
<feature type="compositionally biased region" description="Gly residues" evidence="15">
    <location>
        <begin position="94"/>
        <end position="107"/>
    </location>
</feature>
<feature type="domain" description="CCHC-type" evidence="16">
    <location>
        <begin position="166"/>
        <end position="181"/>
    </location>
</feature>
<dbReference type="InterPro" id="IPR001650">
    <property type="entry name" value="Helicase_C-like"/>
</dbReference>
<keyword evidence="8" id="KW-0347">Helicase</keyword>
<dbReference type="SUPFAM" id="SSF57756">
    <property type="entry name" value="Retrovirus zinc finger-like domains"/>
    <property type="match status" value="3"/>
</dbReference>
<dbReference type="GO" id="GO:0016787">
    <property type="term" value="F:hydrolase activity"/>
    <property type="evidence" value="ECO:0007669"/>
    <property type="project" value="UniProtKB-KW"/>
</dbReference>
<evidence type="ECO:0000256" key="15">
    <source>
        <dbReference type="SAM" id="MobiDB-lite"/>
    </source>
</evidence>
<dbReference type="PROSITE" id="PS51194">
    <property type="entry name" value="HELICASE_CTER"/>
    <property type="match status" value="1"/>
</dbReference>
<evidence type="ECO:0000259" key="17">
    <source>
        <dbReference type="PROSITE" id="PS51192"/>
    </source>
</evidence>
<evidence type="ECO:0000259" key="18">
    <source>
        <dbReference type="PROSITE" id="PS51194"/>
    </source>
</evidence>
<evidence type="ECO:0000256" key="1">
    <source>
        <dbReference type="ARBA" id="ARBA00010132"/>
    </source>
</evidence>
<comment type="similarity">
    <text evidence="1">Belongs to the DEAD box helicase family. DDX4/VASA subfamily.</text>
</comment>
<feature type="domain" description="DEAD-box RNA helicase Q" evidence="19">
    <location>
        <begin position="458"/>
        <end position="486"/>
    </location>
</feature>
<keyword evidence="9" id="KW-0862">Zinc</keyword>
<evidence type="ECO:0000256" key="7">
    <source>
        <dbReference type="ARBA" id="ARBA00022801"/>
    </source>
</evidence>
<dbReference type="Gene3D" id="3.40.50.300">
    <property type="entry name" value="P-loop containing nucleotide triphosphate hydrolases"/>
    <property type="match status" value="2"/>
</dbReference>
<dbReference type="InterPro" id="IPR001878">
    <property type="entry name" value="Znf_CCHC"/>
</dbReference>
<dbReference type="PROSITE" id="PS51192">
    <property type="entry name" value="HELICASE_ATP_BIND_1"/>
    <property type="match status" value="1"/>
</dbReference>
<keyword evidence="4" id="KW-0677">Repeat</keyword>
<dbReference type="InterPro" id="IPR000629">
    <property type="entry name" value="RNA-helicase_DEAD-box_CS"/>
</dbReference>
<dbReference type="InterPro" id="IPR011545">
    <property type="entry name" value="DEAD/DEAH_box_helicase_dom"/>
</dbReference>
<gene>
    <name evidence="20" type="primary">Acey_s0431.g1317</name>
    <name evidence="20" type="ORF">Y032_0431g1317</name>
</gene>
<dbReference type="Proteomes" id="UP000024635">
    <property type="component" value="Unassembled WGS sequence"/>
</dbReference>
<keyword evidence="7" id="KW-0378">Hydrolase</keyword>
<keyword evidence="21" id="KW-1185">Reference proteome</keyword>
<feature type="region of interest" description="Disordered" evidence="15">
    <location>
        <begin position="218"/>
        <end position="346"/>
    </location>
</feature>
<evidence type="ECO:0000256" key="14">
    <source>
        <dbReference type="PROSITE-ProRule" id="PRU00552"/>
    </source>
</evidence>
<dbReference type="GO" id="GO:0043186">
    <property type="term" value="C:P granule"/>
    <property type="evidence" value="ECO:0007669"/>
    <property type="project" value="UniProtKB-ARBA"/>
</dbReference>
<comment type="catalytic activity">
    <reaction evidence="12">
        <text>ATP + H2O = ADP + phosphate + H(+)</text>
        <dbReference type="Rhea" id="RHEA:13065"/>
        <dbReference type="ChEBI" id="CHEBI:15377"/>
        <dbReference type="ChEBI" id="CHEBI:15378"/>
        <dbReference type="ChEBI" id="CHEBI:30616"/>
        <dbReference type="ChEBI" id="CHEBI:43474"/>
        <dbReference type="ChEBI" id="CHEBI:456216"/>
        <dbReference type="EC" id="3.6.4.13"/>
    </reaction>
</comment>
<dbReference type="SMART" id="SM00490">
    <property type="entry name" value="HELICc"/>
    <property type="match status" value="1"/>
</dbReference>
<feature type="domain" description="CCHC-type" evidence="16">
    <location>
        <begin position="354"/>
        <end position="368"/>
    </location>
</feature>
<feature type="domain" description="CCHC-type" evidence="16">
    <location>
        <begin position="375"/>
        <end position="390"/>
    </location>
</feature>
<dbReference type="SMART" id="SM00343">
    <property type="entry name" value="ZnF_C2HC"/>
    <property type="match status" value="5"/>
</dbReference>
<evidence type="ECO:0000256" key="5">
    <source>
        <dbReference type="ARBA" id="ARBA00022741"/>
    </source>
</evidence>
<evidence type="ECO:0000256" key="9">
    <source>
        <dbReference type="ARBA" id="ARBA00022833"/>
    </source>
</evidence>
<evidence type="ECO:0000256" key="12">
    <source>
        <dbReference type="ARBA" id="ARBA00047984"/>
    </source>
</evidence>
<feature type="compositionally biased region" description="Gly residues" evidence="15">
    <location>
        <begin position="67"/>
        <end position="80"/>
    </location>
</feature>
<dbReference type="EMBL" id="JARK01000031">
    <property type="protein sequence ID" value="EYC45340.1"/>
    <property type="molecule type" value="Genomic_DNA"/>
</dbReference>
<keyword evidence="11" id="KW-0694">RNA-binding</keyword>
<evidence type="ECO:0000256" key="4">
    <source>
        <dbReference type="ARBA" id="ARBA00022737"/>
    </source>
</evidence>
<dbReference type="Pfam" id="PF00098">
    <property type="entry name" value="zf-CCHC"/>
    <property type="match status" value="5"/>
</dbReference>
<sequence length="907" mass="96357">MIIFQERANYNSAQRLKMSDDGWGNATTGVTEDDWGTSGEQDKKPDSGDTSGFGSSGFGSENKSNDGGFGSGGFGGGDSGFGADNSNRGTSSRGRGGYSRGGGFGGGSRREDSGFGGNSGFGSGGFGGASNDSGFGAGASSGFGSRGSSSFGNSGFGRGGCRGGTCYNCGEEGHQSHDCRQPRKPRDMKCFNCNGEGHQSRDCPEERKPRNDKCYNCQGEGHQSRDCPQPRRPRDEGFGGGFGGADSGDVRRRGRGFEGSGSGFGGGGFGGDGGSSGFGSGADAGFGGSRRTNGFGGGDTDGFERESRGGFGGGGSGGFGGRGGGFAGGGSGFGGRGGGFGDGESRDRERSTACFNCKQEGHRSSDCPMPKNQSCYNCGQTDHISRECPNPPRAHQERSADELLKKPPSTFVPKDEDVDVLFKEHIEQGELFAKLFDAPVTLTQGGLHGRTEKGKKISSFEELELPEQIAQNVVNCGYKSLTPIQQYAMPAILNGRDIMACAQTGSGKTAAFLLPVMTNLIRTDNLSNAAERTCCPRCIIIAPTRELAVQIYNEARKFANGTVLHVACIYGGTSVTIQRQQLTRGATILVATVGRLKHFLSDGYVSLREIKYMILDEADRMLDLGFEESINFIFNHPSLTAKEERQTLMFSATFPPEVQCVATQQLKSDFLMITCGKIGVANKCIQQEFVEITSAEQKKDKLLEMLEVDLKSYVANKEHLSISLYLWIIYVMAMYSDADVFKKKTMVFVSRKVYADTLGVLLCQAGIPSTTIHGDRGQGLRAEAINDFKYGRKAVLIATAVGERGLDIKGVDHVINYDLPSSGEDYVHRIGRTGRVGNPGRATSFYYSPDDRQLAQSLVEILTEAGQDVPEFLSMEAGSSTSRFAGFGGDGGNTEAAGAAANEEEEW</sequence>
<comment type="caution">
    <text evidence="20">The sequence shown here is derived from an EMBL/GenBank/DDBJ whole genome shotgun (WGS) entry which is preliminary data.</text>
</comment>
<dbReference type="GO" id="GO:0003723">
    <property type="term" value="F:RNA binding"/>
    <property type="evidence" value="ECO:0007669"/>
    <property type="project" value="UniProtKB-KW"/>
</dbReference>
<dbReference type="SUPFAM" id="SSF52540">
    <property type="entry name" value="P-loop containing nucleoside triphosphate hydrolases"/>
    <property type="match status" value="2"/>
</dbReference>
<dbReference type="Pfam" id="PF00271">
    <property type="entry name" value="Helicase_C"/>
    <property type="match status" value="1"/>
</dbReference>
<dbReference type="InterPro" id="IPR027417">
    <property type="entry name" value="P-loop_NTPase"/>
</dbReference>
<evidence type="ECO:0000259" key="19">
    <source>
        <dbReference type="PROSITE" id="PS51195"/>
    </source>
</evidence>
<proteinExistence type="inferred from homology"/>
<dbReference type="PROSITE" id="PS50158">
    <property type="entry name" value="ZF_CCHC"/>
    <property type="match status" value="5"/>
</dbReference>
<dbReference type="GO" id="GO:0008432">
    <property type="term" value="F:JUN kinase binding"/>
    <property type="evidence" value="ECO:0007669"/>
    <property type="project" value="UniProtKB-ARBA"/>
</dbReference>
<keyword evidence="10" id="KW-0067">ATP-binding</keyword>
<feature type="region of interest" description="Disordered" evidence="15">
    <location>
        <begin position="885"/>
        <end position="907"/>
    </location>
</feature>
<dbReference type="InterPro" id="IPR014014">
    <property type="entry name" value="RNA_helicase_DEAD_Q_motif"/>
</dbReference>
<dbReference type="Gene3D" id="4.10.60.10">
    <property type="entry name" value="Zinc finger, CCHC-type"/>
    <property type="match status" value="4"/>
</dbReference>
<feature type="domain" description="Helicase ATP-binding" evidence="17">
    <location>
        <begin position="489"/>
        <end position="672"/>
    </location>
</feature>
<dbReference type="AlphaFoldDB" id="A0A016X096"/>
<dbReference type="InterPro" id="IPR014001">
    <property type="entry name" value="Helicase_ATP-bd"/>
</dbReference>
<evidence type="ECO:0000256" key="11">
    <source>
        <dbReference type="ARBA" id="ARBA00022884"/>
    </source>
</evidence>
<dbReference type="FunFam" id="3.40.50.300:FF:000657">
    <property type="entry name" value="Probable ATP-dependent RNA helicase DDX41"/>
    <property type="match status" value="1"/>
</dbReference>
<keyword evidence="3" id="KW-0479">Metal-binding</keyword>
<feature type="compositionally biased region" description="Low complexity" evidence="15">
    <location>
        <begin position="81"/>
        <end position="93"/>
    </location>
</feature>
<dbReference type="EC" id="3.6.4.13" evidence="2"/>
<dbReference type="InterPro" id="IPR036875">
    <property type="entry name" value="Znf_CCHC_sf"/>
</dbReference>
<evidence type="ECO:0000259" key="16">
    <source>
        <dbReference type="PROSITE" id="PS50158"/>
    </source>
</evidence>
<dbReference type="STRING" id="53326.A0A016X096"/>
<dbReference type="Pfam" id="PF00270">
    <property type="entry name" value="DEAD"/>
    <property type="match status" value="1"/>
</dbReference>
<evidence type="ECO:0000313" key="20">
    <source>
        <dbReference type="EMBL" id="EYC45340.1"/>
    </source>
</evidence>
<evidence type="ECO:0000256" key="10">
    <source>
        <dbReference type="ARBA" id="ARBA00022840"/>
    </source>
</evidence>